<keyword evidence="2" id="KW-0472">Membrane</keyword>
<organism evidence="4 5">
    <name type="scientific">Bowdeniella nasicola</name>
    <dbReference type="NCBI Taxonomy" id="208480"/>
    <lineage>
        <taxon>Bacteria</taxon>
        <taxon>Bacillati</taxon>
        <taxon>Actinomycetota</taxon>
        <taxon>Actinomycetes</taxon>
        <taxon>Actinomycetales</taxon>
        <taxon>Actinomycetaceae</taxon>
        <taxon>Bowdeniella</taxon>
    </lineage>
</organism>
<evidence type="ECO:0000313" key="4">
    <source>
        <dbReference type="EMBL" id="OKL52987.1"/>
    </source>
</evidence>
<proteinExistence type="predicted"/>
<sequence>MTHYEEDEFDIAARERGPVGVHRRLEPRWRTYLPYAIVIVLAPLLAWAAMSFLGSNRTPQTTHVPGVSATHSESPGAEETPEESGEPSQEPSGEPTESPSDEPSEEPSESPSSEAPGKADKTQLVTVLNGSGIKGLAARVTQALKNDGFTKVVAENYRSNSPAADTIYYRSAKQKASAEAIGKKLGITNLVESARSTESIAVVLRTNVLR</sequence>
<keyword evidence="2" id="KW-0812">Transmembrane</keyword>
<feature type="compositionally biased region" description="Acidic residues" evidence="1">
    <location>
        <begin position="99"/>
        <end position="108"/>
    </location>
</feature>
<dbReference type="EMBL" id="MQVR01000105">
    <property type="protein sequence ID" value="OKL52987.1"/>
    <property type="molecule type" value="Genomic_DNA"/>
</dbReference>
<protein>
    <recommendedName>
        <fullName evidence="3">LytR/CpsA/Psr regulator C-terminal domain-containing protein</fullName>
    </recommendedName>
</protein>
<evidence type="ECO:0000259" key="3">
    <source>
        <dbReference type="Pfam" id="PF13399"/>
    </source>
</evidence>
<keyword evidence="2" id="KW-1133">Transmembrane helix</keyword>
<evidence type="ECO:0000313" key="5">
    <source>
        <dbReference type="Proteomes" id="UP000185628"/>
    </source>
</evidence>
<name>A0A1Q5PZM5_9ACTO</name>
<dbReference type="AlphaFoldDB" id="A0A1Q5PZM5"/>
<dbReference type="Proteomes" id="UP000185628">
    <property type="component" value="Unassembled WGS sequence"/>
</dbReference>
<dbReference type="RefSeq" id="WP_073717546.1">
    <property type="nucleotide sequence ID" value="NZ_MQVR01000105.1"/>
</dbReference>
<gene>
    <name evidence="4" type="ORF">BSZ39_11910</name>
</gene>
<feature type="transmembrane region" description="Helical" evidence="2">
    <location>
        <begin position="32"/>
        <end position="53"/>
    </location>
</feature>
<dbReference type="InterPro" id="IPR027381">
    <property type="entry name" value="LytR/CpsA/Psr_C"/>
</dbReference>
<keyword evidence="5" id="KW-1185">Reference proteome</keyword>
<reference evidence="5" key="1">
    <citation type="submission" date="2016-12" db="EMBL/GenBank/DDBJ databases">
        <authorList>
            <person name="Meng X."/>
        </authorList>
    </citation>
    <scope>NUCLEOTIDE SEQUENCE [LARGE SCALE GENOMIC DNA]</scope>
    <source>
        <strain evidence="5">DSM 19116</strain>
    </source>
</reference>
<dbReference type="Pfam" id="PF13399">
    <property type="entry name" value="LytR_C"/>
    <property type="match status" value="1"/>
</dbReference>
<feature type="region of interest" description="Disordered" evidence="1">
    <location>
        <begin position="61"/>
        <end position="120"/>
    </location>
</feature>
<dbReference type="OrthoDB" id="3267607at2"/>
<feature type="domain" description="LytR/CpsA/Psr regulator C-terminal" evidence="3">
    <location>
        <begin position="125"/>
        <end position="205"/>
    </location>
</feature>
<accession>A0A1Q5PZM5</accession>
<dbReference type="Gene3D" id="3.30.70.2390">
    <property type="match status" value="1"/>
</dbReference>
<evidence type="ECO:0000256" key="2">
    <source>
        <dbReference type="SAM" id="Phobius"/>
    </source>
</evidence>
<feature type="compositionally biased region" description="Low complexity" evidence="1">
    <location>
        <begin position="86"/>
        <end position="98"/>
    </location>
</feature>
<comment type="caution">
    <text evidence="4">The sequence shown here is derived from an EMBL/GenBank/DDBJ whole genome shotgun (WGS) entry which is preliminary data.</text>
</comment>
<evidence type="ECO:0000256" key="1">
    <source>
        <dbReference type="SAM" id="MobiDB-lite"/>
    </source>
</evidence>